<dbReference type="AlphaFoldDB" id="A0A1W6BBH4"/>
<dbReference type="KEGG" id="palh:B1H58_20490"/>
<evidence type="ECO:0000313" key="2">
    <source>
        <dbReference type="EMBL" id="ARJ44356.1"/>
    </source>
</evidence>
<organism evidence="3 4">
    <name type="scientific">Pantoea alhagi</name>
    <dbReference type="NCBI Taxonomy" id="1891675"/>
    <lineage>
        <taxon>Bacteria</taxon>
        <taxon>Pseudomonadati</taxon>
        <taxon>Pseudomonadota</taxon>
        <taxon>Gammaproteobacteria</taxon>
        <taxon>Enterobacterales</taxon>
        <taxon>Erwiniaceae</taxon>
        <taxon>Pantoea</taxon>
    </lineage>
</organism>
<reference evidence="3 4" key="1">
    <citation type="submission" date="2017-02" db="EMBL/GenBank/DDBJ databases">
        <title>Complete genome sequence of the drought resistance-promoting endophyte Pantoea alhagi LTYR-11Z.</title>
        <authorList>
            <person name="Zhang L."/>
        </authorList>
    </citation>
    <scope>NUCLEOTIDE SEQUENCE [LARGE SCALE GENOMIC DNA]</scope>
    <source>
        <strain evidence="3 4">LTYR-11Z</strain>
        <plasmid evidence="4">Plasmid ppaltyr11z</plasmid>
        <plasmid evidence="3">pPALTYR11Z</plasmid>
    </source>
</reference>
<geneLocation type="plasmid" evidence="4">
    <name>ppaltyr11z</name>
</geneLocation>
<evidence type="ECO:0000313" key="3">
    <source>
        <dbReference type="EMBL" id="ARJ44430.1"/>
    </source>
</evidence>
<feature type="compositionally biased region" description="Polar residues" evidence="1">
    <location>
        <begin position="13"/>
        <end position="25"/>
    </location>
</feature>
<feature type="region of interest" description="Disordered" evidence="1">
    <location>
        <begin position="1"/>
        <end position="29"/>
    </location>
</feature>
<dbReference type="EMBL" id="CP019706">
    <property type="protein sequence ID" value="ARJ44356.1"/>
    <property type="molecule type" value="Genomic_DNA"/>
</dbReference>
<dbReference type="KEGG" id="palh:B1H58_19350"/>
<evidence type="ECO:0000313" key="4">
    <source>
        <dbReference type="Proteomes" id="UP000192900"/>
    </source>
</evidence>
<protein>
    <submittedName>
        <fullName evidence="3">Uncharacterized protein</fullName>
    </submittedName>
</protein>
<keyword evidence="3" id="KW-0614">Plasmid</keyword>
<dbReference type="EMBL" id="CP019707">
    <property type="protein sequence ID" value="ARJ44430.1"/>
    <property type="molecule type" value="Genomic_DNA"/>
</dbReference>
<dbReference type="Proteomes" id="UP000192900">
    <property type="component" value="Plasmid pPALTYR11Z"/>
</dbReference>
<gene>
    <name evidence="2" type="ORF">B1H58_19350</name>
    <name evidence="3" type="ORF">B1H58_20490</name>
</gene>
<keyword evidence="4" id="KW-1185">Reference proteome</keyword>
<proteinExistence type="predicted"/>
<geneLocation type="plasmid" evidence="3">
    <name>pPALTYR11Z</name>
</geneLocation>
<dbReference type="Proteomes" id="UP000192900">
    <property type="component" value="Chromosome"/>
</dbReference>
<name>A0A1W6BBH4_9GAMM</name>
<sequence>MRLLKPGVKPTRMNIQHPTEQTNRPATGVVTDKGVPQSDSFAKYAAAFFNMSRSSVTRFSSFWSRRISA</sequence>
<evidence type="ECO:0000256" key="1">
    <source>
        <dbReference type="SAM" id="MobiDB-lite"/>
    </source>
</evidence>
<accession>A0A1W6BBH4</accession>